<keyword evidence="7" id="KW-1185">Reference proteome</keyword>
<evidence type="ECO:0000313" key="6">
    <source>
        <dbReference type="EMBL" id="GEK16739.1"/>
    </source>
</evidence>
<gene>
    <name evidence="6" type="ORF">CPE01_04720</name>
</gene>
<dbReference type="PANTHER" id="PTHR43734">
    <property type="entry name" value="PHYTOENE DESATURASE"/>
    <property type="match status" value="1"/>
</dbReference>
<accession>A0A510UQ93</accession>
<dbReference type="InterPro" id="IPR002937">
    <property type="entry name" value="Amino_oxidase"/>
</dbReference>
<dbReference type="AlphaFoldDB" id="A0A510UQ93"/>
<dbReference type="Proteomes" id="UP000321386">
    <property type="component" value="Unassembled WGS sequence"/>
</dbReference>
<evidence type="ECO:0000256" key="4">
    <source>
        <dbReference type="RuleBase" id="RU362075"/>
    </source>
</evidence>
<dbReference type="SUPFAM" id="SSF51905">
    <property type="entry name" value="FAD/NAD(P)-binding domain"/>
    <property type="match status" value="1"/>
</dbReference>
<dbReference type="NCBIfam" id="TIGR02734">
    <property type="entry name" value="crtI_fam"/>
    <property type="match status" value="1"/>
</dbReference>
<comment type="pathway">
    <text evidence="1 4">Carotenoid biosynthesis.</text>
</comment>
<organism evidence="6 7">
    <name type="scientific">Cellulomonas persica</name>
    <dbReference type="NCBI Taxonomy" id="76861"/>
    <lineage>
        <taxon>Bacteria</taxon>
        <taxon>Bacillati</taxon>
        <taxon>Actinomycetota</taxon>
        <taxon>Actinomycetes</taxon>
        <taxon>Micrococcales</taxon>
        <taxon>Cellulomonadaceae</taxon>
        <taxon>Cellulomonas</taxon>
    </lineage>
</organism>
<dbReference type="GO" id="GO:0016117">
    <property type="term" value="P:carotenoid biosynthetic process"/>
    <property type="evidence" value="ECO:0007669"/>
    <property type="project" value="UniProtKB-KW"/>
</dbReference>
<proteinExistence type="inferred from homology"/>
<sequence>MALVTPHAGRPRAVVIGAGIAGLATAALLAREGYDTVVVEQQPHVGGRAATWRHEGFSFDLGPSWYLMPEVFDHFFRLCGTSTSDELDLVRLDPAYRVFFEGDGAGGPSSVDVRTGAAHEAFEALEPGSSAALASYLDSSREAYDLALQHFLYATFARPTSLVRRDLLRRAPRLARLLGTSLERFVADRFADPRARQVLGYPAVFLGTSPERAPSLYHLMSHADLTEGVLYPRGGFGAVIDAVLRCATRVGVRVRTSSRVVAVRTAPLAGARGRGPRHEVTGVELAGGEVLPADLVVGAGDLHHLETALLPPRLATYPERWWRRRDPGPGAVLVHLGVRGRVPQLAHHTMLFTRDWRANFDAVLGRRRRVPDPASFYVCAPSRTDEGVAPADHENLFVLVPVPADATLGGGGLDGAGDPAVERVADTAIDMLASWAQIPDLASRVVVRRTVGPTDFARDLSSWRGGALGPAHTLRQSAFLRGRNVSSRVAGLLYAGGSTLPGIGLPMCLISAELVVKRLRGDTSGAPLPEPAAERPGVRA</sequence>
<name>A0A510UQ93_9CELL</name>
<keyword evidence="2 4" id="KW-0125">Carotenoid biosynthesis</keyword>
<dbReference type="InterPro" id="IPR014105">
    <property type="entry name" value="Carotenoid/retinoid_OxRdtase"/>
</dbReference>
<dbReference type="OrthoDB" id="9774675at2"/>
<dbReference type="Pfam" id="PF01593">
    <property type="entry name" value="Amino_oxidase"/>
    <property type="match status" value="1"/>
</dbReference>
<evidence type="ECO:0000256" key="1">
    <source>
        <dbReference type="ARBA" id="ARBA00004829"/>
    </source>
</evidence>
<reference evidence="6 7" key="1">
    <citation type="submission" date="2019-07" db="EMBL/GenBank/DDBJ databases">
        <title>Whole genome shotgun sequence of Cellulomonas persica NBRC 101101.</title>
        <authorList>
            <person name="Hosoyama A."/>
            <person name="Uohara A."/>
            <person name="Ohji S."/>
            <person name="Ichikawa N."/>
        </authorList>
    </citation>
    <scope>NUCLEOTIDE SEQUENCE [LARGE SCALE GENOMIC DNA]</scope>
    <source>
        <strain evidence="6 7">NBRC 101101</strain>
    </source>
</reference>
<evidence type="ECO:0000256" key="2">
    <source>
        <dbReference type="ARBA" id="ARBA00022746"/>
    </source>
</evidence>
<feature type="domain" description="Amine oxidase" evidence="5">
    <location>
        <begin position="20"/>
        <end position="518"/>
    </location>
</feature>
<dbReference type="GO" id="GO:0016491">
    <property type="term" value="F:oxidoreductase activity"/>
    <property type="evidence" value="ECO:0007669"/>
    <property type="project" value="UniProtKB-KW"/>
</dbReference>
<evidence type="ECO:0000256" key="3">
    <source>
        <dbReference type="ARBA" id="ARBA00023002"/>
    </source>
</evidence>
<evidence type="ECO:0000259" key="5">
    <source>
        <dbReference type="Pfam" id="PF01593"/>
    </source>
</evidence>
<dbReference type="Gene3D" id="3.50.50.60">
    <property type="entry name" value="FAD/NAD(P)-binding domain"/>
    <property type="match status" value="2"/>
</dbReference>
<comment type="similarity">
    <text evidence="4">Belongs to the carotenoid/retinoid oxidoreductase family.</text>
</comment>
<comment type="caution">
    <text evidence="6">The sequence shown here is derived from an EMBL/GenBank/DDBJ whole genome shotgun (WGS) entry which is preliminary data.</text>
</comment>
<dbReference type="InterPro" id="IPR036188">
    <property type="entry name" value="FAD/NAD-bd_sf"/>
</dbReference>
<keyword evidence="3 4" id="KW-0560">Oxidoreductase</keyword>
<protein>
    <submittedName>
        <fullName evidence="6">Phytoene desaturase</fullName>
    </submittedName>
</protein>
<dbReference type="EMBL" id="BJUA01000002">
    <property type="protein sequence ID" value="GEK16739.1"/>
    <property type="molecule type" value="Genomic_DNA"/>
</dbReference>
<evidence type="ECO:0000313" key="7">
    <source>
        <dbReference type="Proteomes" id="UP000321386"/>
    </source>
</evidence>
<dbReference type="PANTHER" id="PTHR43734:SF1">
    <property type="entry name" value="PHYTOENE DESATURASE"/>
    <property type="match status" value="1"/>
</dbReference>
<dbReference type="RefSeq" id="WP_146805039.1">
    <property type="nucleotide sequence ID" value="NZ_BJUA01000002.1"/>
</dbReference>